<feature type="compositionally biased region" description="Polar residues" evidence="1">
    <location>
        <begin position="85"/>
        <end position="101"/>
    </location>
</feature>
<dbReference type="EnsemblMetazoa" id="GAUT031903-RA">
    <property type="protein sequence ID" value="GAUT031903-PA"/>
    <property type="gene ID" value="GAUT031903"/>
</dbReference>
<evidence type="ECO:0000313" key="3">
    <source>
        <dbReference type="Proteomes" id="UP000078200"/>
    </source>
</evidence>
<feature type="compositionally biased region" description="Low complexity" evidence="1">
    <location>
        <begin position="1"/>
        <end position="19"/>
    </location>
</feature>
<accession>A0A1A9VBI5</accession>
<feature type="compositionally biased region" description="Low complexity" evidence="1">
    <location>
        <begin position="35"/>
        <end position="58"/>
    </location>
</feature>
<sequence>MSKSNADFSAFDFNDSSDNSDVETRAPFLSRAALNSHNNNSSSNHHNGNNNGRGNSGRTSQRNDSVRTLTTPASSSTAAPLTATHTNGLSMDSSAPGNSVDSNHVSGGGGNCGGVDGSSDGGGGLASNLTEARYNHDIKKMIKNKRKLIHYYV</sequence>
<keyword evidence="3" id="KW-1185">Reference proteome</keyword>
<dbReference type="VEuPathDB" id="VectorBase:GAUT031903"/>
<reference evidence="2" key="1">
    <citation type="submission" date="2020-05" db="UniProtKB">
        <authorList>
            <consortium name="EnsemblMetazoa"/>
        </authorList>
    </citation>
    <scope>IDENTIFICATION</scope>
    <source>
        <strain evidence="2">TTRI</strain>
    </source>
</reference>
<name>A0A1A9VBI5_GLOAU</name>
<dbReference type="STRING" id="7395.A0A1A9VBI5"/>
<dbReference type="AlphaFoldDB" id="A0A1A9VBI5"/>
<feature type="compositionally biased region" description="Low complexity" evidence="1">
    <location>
        <begin position="68"/>
        <end position="84"/>
    </location>
</feature>
<protein>
    <submittedName>
        <fullName evidence="2">Uncharacterized protein</fullName>
    </submittedName>
</protein>
<feature type="compositionally biased region" description="Gly residues" evidence="1">
    <location>
        <begin position="106"/>
        <end position="116"/>
    </location>
</feature>
<evidence type="ECO:0000313" key="2">
    <source>
        <dbReference type="EnsemblMetazoa" id="GAUT031903-PA"/>
    </source>
</evidence>
<feature type="region of interest" description="Disordered" evidence="1">
    <location>
        <begin position="1"/>
        <end position="116"/>
    </location>
</feature>
<evidence type="ECO:0000256" key="1">
    <source>
        <dbReference type="SAM" id="MobiDB-lite"/>
    </source>
</evidence>
<dbReference type="Proteomes" id="UP000078200">
    <property type="component" value="Unassembled WGS sequence"/>
</dbReference>
<proteinExistence type="predicted"/>
<organism evidence="2 3">
    <name type="scientific">Glossina austeni</name>
    <name type="common">Savannah tsetse fly</name>
    <dbReference type="NCBI Taxonomy" id="7395"/>
    <lineage>
        <taxon>Eukaryota</taxon>
        <taxon>Metazoa</taxon>
        <taxon>Ecdysozoa</taxon>
        <taxon>Arthropoda</taxon>
        <taxon>Hexapoda</taxon>
        <taxon>Insecta</taxon>
        <taxon>Pterygota</taxon>
        <taxon>Neoptera</taxon>
        <taxon>Endopterygota</taxon>
        <taxon>Diptera</taxon>
        <taxon>Brachycera</taxon>
        <taxon>Muscomorpha</taxon>
        <taxon>Hippoboscoidea</taxon>
        <taxon>Glossinidae</taxon>
        <taxon>Glossina</taxon>
    </lineage>
</organism>